<dbReference type="Proteomes" id="UP000017818">
    <property type="component" value="Unassembled WGS sequence"/>
</dbReference>
<gene>
    <name evidence="2" type="ORF">HMPREF9630_00358</name>
</gene>
<dbReference type="HOGENOM" id="CLU_2344179_0_0_9"/>
<organism evidence="2 3">
    <name type="scientific">Peptoanaerobacter stomatis</name>
    <dbReference type="NCBI Taxonomy" id="796937"/>
    <lineage>
        <taxon>Bacteria</taxon>
        <taxon>Bacillati</taxon>
        <taxon>Bacillota</taxon>
        <taxon>Clostridia</taxon>
        <taxon>Peptostreptococcales</taxon>
        <taxon>Filifactoraceae</taxon>
        <taxon>Peptoanaerobacter</taxon>
    </lineage>
</organism>
<dbReference type="AlphaFoldDB" id="V9HPG7"/>
<proteinExistence type="predicted"/>
<evidence type="ECO:0000256" key="1">
    <source>
        <dbReference type="SAM" id="Phobius"/>
    </source>
</evidence>
<feature type="transmembrane region" description="Helical" evidence="1">
    <location>
        <begin position="6"/>
        <end position="26"/>
    </location>
</feature>
<dbReference type="EMBL" id="AFZF02000004">
    <property type="protein sequence ID" value="EHL17191.1"/>
    <property type="molecule type" value="Genomic_DNA"/>
</dbReference>
<comment type="caution">
    <text evidence="2">The sequence shown here is derived from an EMBL/GenBank/DDBJ whole genome shotgun (WGS) entry which is preliminary data.</text>
</comment>
<dbReference type="OrthoDB" id="2083856at2"/>
<sequence>MISFSGYGLIIVVADYFGGLALLSKLSPCIFKTEKQQYIALLLFHIVITGFNFFLSRYLNRKGVKHTVYGLRLEYVVLFVGIIFLPLIIMMCKDILY</sequence>
<name>V9HPG7_9FIRM</name>
<keyword evidence="1" id="KW-0472">Membrane</keyword>
<feature type="transmembrane region" description="Helical" evidence="1">
    <location>
        <begin position="38"/>
        <end position="55"/>
    </location>
</feature>
<evidence type="ECO:0000313" key="2">
    <source>
        <dbReference type="EMBL" id="EHL17191.1"/>
    </source>
</evidence>
<keyword evidence="1" id="KW-1133">Transmembrane helix</keyword>
<keyword evidence="1" id="KW-0812">Transmembrane</keyword>
<accession>V9HPG7</accession>
<feature type="transmembrane region" description="Helical" evidence="1">
    <location>
        <begin position="75"/>
        <end position="92"/>
    </location>
</feature>
<reference evidence="2 3" key="1">
    <citation type="submission" date="2012-05" db="EMBL/GenBank/DDBJ databases">
        <title>The Genome Sequence of Eubacteriaceae bacterium CM2.</title>
        <authorList>
            <consortium name="The Broad Institute Genome Sequencing Platform"/>
            <person name="Earl A."/>
            <person name="Ward D."/>
            <person name="Feldgarden M."/>
            <person name="Gevers D."/>
            <person name="Sizova M."/>
            <person name="Hazen A."/>
            <person name="Epstein S."/>
            <person name="Walker B."/>
            <person name="Young S.K."/>
            <person name="Zeng Q."/>
            <person name="Gargeya S."/>
            <person name="Fitzgerald M."/>
            <person name="Haas B."/>
            <person name="Abouelleil A."/>
            <person name="Alvarado L."/>
            <person name="Arachchi H.M."/>
            <person name="Berlin A."/>
            <person name="Chapman S.B."/>
            <person name="Goldberg J."/>
            <person name="Griggs A."/>
            <person name="Gujja S."/>
            <person name="Hansen M."/>
            <person name="Howarth C."/>
            <person name="Imamovic A."/>
            <person name="Larimer J."/>
            <person name="McCowen C."/>
            <person name="Montmayeur A."/>
            <person name="Murphy C."/>
            <person name="Neiman D."/>
            <person name="Pearson M."/>
            <person name="Priest M."/>
            <person name="Roberts A."/>
            <person name="Saif S."/>
            <person name="Shea T."/>
            <person name="Sisk P."/>
            <person name="Sykes S."/>
            <person name="Wortman J."/>
            <person name="Nusbaum C."/>
            <person name="Birren B."/>
        </authorList>
    </citation>
    <scope>NUCLEOTIDE SEQUENCE [LARGE SCALE GENOMIC DNA]</scope>
    <source>
        <strain evidence="2 3">CM2</strain>
    </source>
</reference>
<dbReference type="RefSeq" id="WP_009527002.1">
    <property type="nucleotide sequence ID" value="NZ_JH815225.1"/>
</dbReference>
<evidence type="ECO:0000313" key="3">
    <source>
        <dbReference type="Proteomes" id="UP000017818"/>
    </source>
</evidence>
<protein>
    <submittedName>
        <fullName evidence="2">Uncharacterized protein</fullName>
    </submittedName>
</protein>